<evidence type="ECO:0000313" key="4">
    <source>
        <dbReference type="Proteomes" id="UP000320762"/>
    </source>
</evidence>
<keyword evidence="4" id="KW-1185">Reference proteome</keyword>
<protein>
    <submittedName>
        <fullName evidence="3">von Willebrand factor type A domain-containing protein</fullName>
    </submittedName>
</protein>
<dbReference type="Pfam" id="PF08487">
    <property type="entry name" value="VIT"/>
    <property type="match status" value="1"/>
</dbReference>
<dbReference type="PROSITE" id="PS51468">
    <property type="entry name" value="VIT"/>
    <property type="match status" value="1"/>
</dbReference>
<evidence type="ECO:0000313" key="3">
    <source>
        <dbReference type="EMBL" id="TRM62861.1"/>
    </source>
</evidence>
<dbReference type="SMART" id="SM00327">
    <property type="entry name" value="VWA"/>
    <property type="match status" value="1"/>
</dbReference>
<dbReference type="PROSITE" id="PS50234">
    <property type="entry name" value="VWFA"/>
    <property type="match status" value="1"/>
</dbReference>
<dbReference type="EMBL" id="VDMD01000011">
    <property type="protein sequence ID" value="TRM62861.1"/>
    <property type="molecule type" value="Genomic_DNA"/>
</dbReference>
<dbReference type="Pfam" id="PF13768">
    <property type="entry name" value="VWA_3"/>
    <property type="match status" value="1"/>
</dbReference>
<feature type="domain" description="VWFA" evidence="1">
    <location>
        <begin position="277"/>
        <end position="421"/>
    </location>
</feature>
<feature type="domain" description="VIT" evidence="2">
    <location>
        <begin position="5"/>
        <end position="131"/>
    </location>
</feature>
<dbReference type="STRING" id="97359.A0A550CDH2"/>
<dbReference type="InterPro" id="IPR002035">
    <property type="entry name" value="VWF_A"/>
</dbReference>
<evidence type="ECO:0000259" key="1">
    <source>
        <dbReference type="PROSITE" id="PS50234"/>
    </source>
</evidence>
<dbReference type="OrthoDB" id="1729737at2759"/>
<proteinExistence type="predicted"/>
<sequence>MSTPNGILYNAPNSQRVRLPLEEVRARVLILDVSARVTLKQIYSNPSAHPTARAKYCFPVPASAAVCAFEMTRASDGRRIQAVARERKHAQEDFERALAAGEDAGLLEYVTDDVGSIPAHDQVSVQIVYVMSLMNEESASDVRLHLPMHIAERYGKLPAGVADASHPPSAVRVRITLDILCRGKLTSVKSPSHADQVRIRPYQTDRGRASRRRVSAKYRSLDFLDRDFILIVRAEGLGESRCFAELGRHPTDSTLRTLALQLVLVPKVPLAPSETREFIFLVDRSGSMDGDRIETAKKTLQVLLLMLPAQGTYFNVFSFGGHSDSLWLRSRPYDEGTLDEATDHVRAMRANYGGTHIREALENIFAARQENHPTSIFVLTDGGAYDTDASVQTVQDAVASAPPHARLNIFCLGIGDSVSTDMCEAGDGHVRGGRRHLSESYHRRGDPHAFGASPLLLLSYRAIVQRQEEDRPIGGGGEVGKTHLCSSRSQRLQPRRQMSQRAVVPSTSPLLLLAFQEGLQGGGGERSGSHSPRLSTLRLPCTEGASLSVPRGASLRERRRTSVLLVGERSGREGWTTHPNCRQYEQQASRRRRIDAPHLFREMHKTLRLSALATFDAGLLLLCVAPTMKEGMRDR</sequence>
<dbReference type="AlphaFoldDB" id="A0A550CDH2"/>
<dbReference type="PANTHER" id="PTHR45737:SF6">
    <property type="entry name" value="VON WILLEBRAND FACTOR A DOMAIN-CONTAINING PROTEIN 5A"/>
    <property type="match status" value="1"/>
</dbReference>
<reference evidence="3 4" key="1">
    <citation type="journal article" date="2019" name="New Phytol.">
        <title>Comparative genomics reveals unique wood-decay strategies and fruiting body development in the Schizophyllaceae.</title>
        <authorList>
            <person name="Almasi E."/>
            <person name="Sahu N."/>
            <person name="Krizsan K."/>
            <person name="Balint B."/>
            <person name="Kovacs G.M."/>
            <person name="Kiss B."/>
            <person name="Cseklye J."/>
            <person name="Drula E."/>
            <person name="Henrissat B."/>
            <person name="Nagy I."/>
            <person name="Chovatia M."/>
            <person name="Adam C."/>
            <person name="LaButti K."/>
            <person name="Lipzen A."/>
            <person name="Riley R."/>
            <person name="Grigoriev I.V."/>
            <person name="Nagy L.G."/>
        </authorList>
    </citation>
    <scope>NUCLEOTIDE SEQUENCE [LARGE SCALE GENOMIC DNA]</scope>
    <source>
        <strain evidence="3 4">NL-1724</strain>
    </source>
</reference>
<dbReference type="Proteomes" id="UP000320762">
    <property type="component" value="Unassembled WGS sequence"/>
</dbReference>
<dbReference type="InterPro" id="IPR036465">
    <property type="entry name" value="vWFA_dom_sf"/>
</dbReference>
<dbReference type="PANTHER" id="PTHR45737">
    <property type="entry name" value="VON WILLEBRAND FACTOR A DOMAIN-CONTAINING PROTEIN 5A"/>
    <property type="match status" value="1"/>
</dbReference>
<name>A0A550CDH2_9AGAR</name>
<dbReference type="InterPro" id="IPR013694">
    <property type="entry name" value="VIT"/>
</dbReference>
<accession>A0A550CDH2</accession>
<dbReference type="Gene3D" id="3.40.50.410">
    <property type="entry name" value="von Willebrand factor, type A domain"/>
    <property type="match status" value="1"/>
</dbReference>
<evidence type="ECO:0000259" key="2">
    <source>
        <dbReference type="PROSITE" id="PS51468"/>
    </source>
</evidence>
<gene>
    <name evidence="3" type="ORF">BD626DRAFT_42145</name>
</gene>
<dbReference type="SUPFAM" id="SSF53300">
    <property type="entry name" value="vWA-like"/>
    <property type="match status" value="1"/>
</dbReference>
<organism evidence="3 4">
    <name type="scientific">Schizophyllum amplum</name>
    <dbReference type="NCBI Taxonomy" id="97359"/>
    <lineage>
        <taxon>Eukaryota</taxon>
        <taxon>Fungi</taxon>
        <taxon>Dikarya</taxon>
        <taxon>Basidiomycota</taxon>
        <taxon>Agaricomycotina</taxon>
        <taxon>Agaricomycetes</taxon>
        <taxon>Agaricomycetidae</taxon>
        <taxon>Agaricales</taxon>
        <taxon>Schizophyllaceae</taxon>
        <taxon>Schizophyllum</taxon>
    </lineage>
</organism>
<dbReference type="SMART" id="SM00609">
    <property type="entry name" value="VIT"/>
    <property type="match status" value="1"/>
</dbReference>
<comment type="caution">
    <text evidence="3">The sequence shown here is derived from an EMBL/GenBank/DDBJ whole genome shotgun (WGS) entry which is preliminary data.</text>
</comment>